<name>A0A6A4WVY7_AMPAM</name>
<evidence type="ECO:0000256" key="1">
    <source>
        <dbReference type="SAM" id="SignalP"/>
    </source>
</evidence>
<evidence type="ECO:0000313" key="2">
    <source>
        <dbReference type="EMBL" id="KAF0306271.1"/>
    </source>
</evidence>
<proteinExistence type="predicted"/>
<dbReference type="InterPro" id="IPR011024">
    <property type="entry name" value="G_crystallin-like"/>
</dbReference>
<keyword evidence="1" id="KW-0732">Signal</keyword>
<sequence>MFHLLLTAAAAAAAGGAARPSGLRQWLDGYSGQHQTGSLITYHDSASSLGGWNDVMRSACINGFWVFYEHDQFNYESGKVLWAYGFNYCFTFREDMDKQVSSVRPVGHLVDAAADSLTLFEGTLFSGSQVFIDASAYNVSTAYGYQSVIVTGPDAWTIYSGDNYTGYSVCLYSGSDSAVSPSGQKITYGLFPTADYLGVVGSNIRSARKGCYSGVTLRGQPLTAENHISTVVEEEWEKALDNGYAFEP</sequence>
<dbReference type="AlphaFoldDB" id="A0A6A4WVY7"/>
<dbReference type="Proteomes" id="UP000440578">
    <property type="component" value="Unassembled WGS sequence"/>
</dbReference>
<accession>A0A6A4WVY7</accession>
<organism evidence="2 3">
    <name type="scientific">Amphibalanus amphitrite</name>
    <name type="common">Striped barnacle</name>
    <name type="synonym">Balanus amphitrite</name>
    <dbReference type="NCBI Taxonomy" id="1232801"/>
    <lineage>
        <taxon>Eukaryota</taxon>
        <taxon>Metazoa</taxon>
        <taxon>Ecdysozoa</taxon>
        <taxon>Arthropoda</taxon>
        <taxon>Crustacea</taxon>
        <taxon>Multicrustacea</taxon>
        <taxon>Cirripedia</taxon>
        <taxon>Thoracica</taxon>
        <taxon>Thoracicalcarea</taxon>
        <taxon>Balanomorpha</taxon>
        <taxon>Balanoidea</taxon>
        <taxon>Balanidae</taxon>
        <taxon>Amphibalaninae</taxon>
        <taxon>Amphibalanus</taxon>
    </lineage>
</organism>
<dbReference type="OrthoDB" id="6381640at2759"/>
<dbReference type="Gene3D" id="2.60.20.10">
    <property type="entry name" value="Crystallins"/>
    <property type="match status" value="2"/>
</dbReference>
<comment type="caution">
    <text evidence="2">The sequence shown here is derived from an EMBL/GenBank/DDBJ whole genome shotgun (WGS) entry which is preliminary data.</text>
</comment>
<gene>
    <name evidence="2" type="ORF">FJT64_022191</name>
</gene>
<keyword evidence="3" id="KW-1185">Reference proteome</keyword>
<feature type="chain" id="PRO_5025397069" evidence="1">
    <location>
        <begin position="19"/>
        <end position="248"/>
    </location>
</feature>
<evidence type="ECO:0000313" key="3">
    <source>
        <dbReference type="Proteomes" id="UP000440578"/>
    </source>
</evidence>
<protein>
    <submittedName>
        <fullName evidence="2">Uncharacterized protein</fullName>
    </submittedName>
</protein>
<feature type="signal peptide" evidence="1">
    <location>
        <begin position="1"/>
        <end position="18"/>
    </location>
</feature>
<dbReference type="EMBL" id="VIIS01000678">
    <property type="protein sequence ID" value="KAF0306271.1"/>
    <property type="molecule type" value="Genomic_DNA"/>
</dbReference>
<reference evidence="2 3" key="1">
    <citation type="submission" date="2019-07" db="EMBL/GenBank/DDBJ databases">
        <title>Draft genome assembly of a fouling barnacle, Amphibalanus amphitrite (Darwin, 1854): The first reference genome for Thecostraca.</title>
        <authorList>
            <person name="Kim W."/>
        </authorList>
    </citation>
    <scope>NUCLEOTIDE SEQUENCE [LARGE SCALE GENOMIC DNA]</scope>
    <source>
        <strain evidence="2">SNU_AA5</strain>
        <tissue evidence="2">Soma without cirri and trophi</tissue>
    </source>
</reference>
<dbReference type="SUPFAM" id="SSF49695">
    <property type="entry name" value="gamma-Crystallin-like"/>
    <property type="match status" value="1"/>
</dbReference>